<feature type="signal peptide" evidence="1">
    <location>
        <begin position="1"/>
        <end position="25"/>
    </location>
</feature>
<accession>A0ABQ6N1Y9</accession>
<dbReference type="Proteomes" id="UP001165060">
    <property type="component" value="Unassembled WGS sequence"/>
</dbReference>
<feature type="chain" id="PRO_5047087467" evidence="1">
    <location>
        <begin position="26"/>
        <end position="72"/>
    </location>
</feature>
<proteinExistence type="predicted"/>
<gene>
    <name evidence="2" type="ORF">TeGR_g6863</name>
</gene>
<reference evidence="2 3" key="1">
    <citation type="journal article" date="2023" name="Commun. Biol.">
        <title>Genome analysis of Parmales, the sister group of diatoms, reveals the evolutionary specialization of diatoms from phago-mixotrophs to photoautotrophs.</title>
        <authorList>
            <person name="Ban H."/>
            <person name="Sato S."/>
            <person name="Yoshikawa S."/>
            <person name="Yamada K."/>
            <person name="Nakamura Y."/>
            <person name="Ichinomiya M."/>
            <person name="Sato N."/>
            <person name="Blanc-Mathieu R."/>
            <person name="Endo H."/>
            <person name="Kuwata A."/>
            <person name="Ogata H."/>
        </authorList>
    </citation>
    <scope>NUCLEOTIDE SEQUENCE [LARGE SCALE GENOMIC DNA]</scope>
</reference>
<protein>
    <submittedName>
        <fullName evidence="2">Uncharacterized protein</fullName>
    </submittedName>
</protein>
<dbReference type="EMBL" id="BRYB01000783">
    <property type="protein sequence ID" value="GMI37666.1"/>
    <property type="molecule type" value="Genomic_DNA"/>
</dbReference>
<keyword evidence="3" id="KW-1185">Reference proteome</keyword>
<evidence type="ECO:0000313" key="2">
    <source>
        <dbReference type="EMBL" id="GMI37666.1"/>
    </source>
</evidence>
<name>A0ABQ6N1Y9_9STRA</name>
<evidence type="ECO:0000313" key="3">
    <source>
        <dbReference type="Proteomes" id="UP001165060"/>
    </source>
</evidence>
<keyword evidence="1" id="KW-0732">Signal</keyword>
<comment type="caution">
    <text evidence="2">The sequence shown here is derived from an EMBL/GenBank/DDBJ whole genome shotgun (WGS) entry which is preliminary data.</text>
</comment>
<organism evidence="2 3">
    <name type="scientific">Tetraparma gracilis</name>
    <dbReference type="NCBI Taxonomy" id="2962635"/>
    <lineage>
        <taxon>Eukaryota</taxon>
        <taxon>Sar</taxon>
        <taxon>Stramenopiles</taxon>
        <taxon>Ochrophyta</taxon>
        <taxon>Bolidophyceae</taxon>
        <taxon>Parmales</taxon>
        <taxon>Triparmaceae</taxon>
        <taxon>Tetraparma</taxon>
    </lineage>
</organism>
<evidence type="ECO:0000256" key="1">
    <source>
        <dbReference type="SAM" id="SignalP"/>
    </source>
</evidence>
<sequence>MSSEGSYWPSLLLLLLCLSLYLSFGSSPSARAARRSLAMTKIGLRRRLGLRDESKYKMSAGDGANAKLKRQG</sequence>